<keyword evidence="7" id="KW-1185">Reference proteome</keyword>
<dbReference type="InterPro" id="IPR053207">
    <property type="entry name" value="Non-NMDA_GluR_Accessory"/>
</dbReference>
<name>A0A8X6LJ65_TRICU</name>
<dbReference type="Gene3D" id="2.60.120.290">
    <property type="entry name" value="Spermadhesin, CUB domain"/>
    <property type="match status" value="3"/>
</dbReference>
<sequence length="817" mass="92388">MMSGMIAVWLLMIAVVTPADVVYRPEEDEHCNRTVDIYQAVSSPPVTDENRNRPLHCSYRIRVRPARNDWVVFVRFTRMRVGEPSEDRKVCIGGYVQIIDGYRDSNHSNKDDPGHFCGEIDSPKTFVSETPHVKIVLHVDSYSHDTFLQFDANVEQQQEVHARYGQYAQLYPHRRGTPVQSSYCDRLFHGCAPTRCFVQSPGFPGIYPRNLHCRNNLVVSRSVVALDMNAFDVDGLRCDNLLQCFPRPVTKDPTECPFDYVKVYDGPTEESPLIVTLCGRGRLKSQIVASGPEMLVEFVTSNVGPLLNTGFHFKAESIHGETETEYEFPKLDSNGTCAITKHLRPGDVFTFGHLRSWYPVNTTCTYRFTASSDEEVLKLSFEFFRMERVTLCNESLKLYDSPYRDPSKIMSKLCDINRPRTEHPRSIYETSGPGLFVEFVSKMGSLEGASISYAFEVRPVNVVIRRNNLSGRTCSRVFTPEGGLTGLLTGQPFGDSNSTSLSCNYTFDATRLPQGRVRLDLYTSLKLSSDCAECRQEPLYAQVILSFGERICFCKVSTHRSHTLTSMGPIMHFSLHAEASWDKKLPQKHIVNGSYIFYTESRCGPERLELDIQGLLTFPPLISGPGTCPEGQCPEAPIFCQWKIPIFHRMDILLKLDGLPESSNCTTDHAMVNNIVLCPNDEMQEVLLRKEDIFESDVTVSLRLSEKSFNFTVQWTQLQMLPSRTSPDTLVSLGKDCDFLCTSSMACLTRELACNGVNNCPGLGTTADEDPTLCALPRDNFKLYWWIIGFGLGICVCLAFCLVFTICRRCRIRRHRI</sequence>
<keyword evidence="3" id="KW-0812">Transmembrane</keyword>
<dbReference type="PANTHER" id="PTHR47537">
    <property type="entry name" value="CUBILIN"/>
    <property type="match status" value="1"/>
</dbReference>
<feature type="disulfide bond" evidence="2">
    <location>
        <begin position="337"/>
        <end position="364"/>
    </location>
</feature>
<evidence type="ECO:0000256" key="2">
    <source>
        <dbReference type="PROSITE-ProRule" id="PRU00059"/>
    </source>
</evidence>
<dbReference type="PROSITE" id="PS01180">
    <property type="entry name" value="CUB"/>
    <property type="match status" value="4"/>
</dbReference>
<feature type="transmembrane region" description="Helical" evidence="3">
    <location>
        <begin position="783"/>
        <end position="807"/>
    </location>
</feature>
<evidence type="ECO:0000256" key="4">
    <source>
        <dbReference type="SAM" id="SignalP"/>
    </source>
</evidence>
<dbReference type="EMBL" id="BMAO01016857">
    <property type="protein sequence ID" value="GFR11770.1"/>
    <property type="molecule type" value="Genomic_DNA"/>
</dbReference>
<feature type="domain" description="CUB" evidence="5">
    <location>
        <begin position="184"/>
        <end position="318"/>
    </location>
</feature>
<dbReference type="Proteomes" id="UP000887116">
    <property type="component" value="Unassembled WGS sequence"/>
</dbReference>
<feature type="chain" id="PRO_5036453585" description="CUB domain-containing protein" evidence="4">
    <location>
        <begin position="20"/>
        <end position="817"/>
    </location>
</feature>
<accession>A0A8X6LJ65</accession>
<dbReference type="GO" id="GO:0005886">
    <property type="term" value="C:plasma membrane"/>
    <property type="evidence" value="ECO:0007669"/>
    <property type="project" value="TreeGrafter"/>
</dbReference>
<proteinExistence type="predicted"/>
<gene>
    <name evidence="6" type="primary">AVEN_91495_1</name>
    <name evidence="6" type="ORF">TNCT_423521</name>
</gene>
<dbReference type="Pfam" id="PF00431">
    <property type="entry name" value="CUB"/>
    <property type="match status" value="3"/>
</dbReference>
<evidence type="ECO:0000256" key="1">
    <source>
        <dbReference type="ARBA" id="ARBA00023157"/>
    </source>
</evidence>
<protein>
    <recommendedName>
        <fullName evidence="5">CUB domain-containing protein</fullName>
    </recommendedName>
</protein>
<dbReference type="InterPro" id="IPR035914">
    <property type="entry name" value="Sperma_CUB_dom_sf"/>
</dbReference>
<dbReference type="OrthoDB" id="6155811at2759"/>
<feature type="signal peptide" evidence="4">
    <location>
        <begin position="1"/>
        <end position="19"/>
    </location>
</feature>
<organism evidence="6 7">
    <name type="scientific">Trichonephila clavata</name>
    <name type="common">Joro spider</name>
    <name type="synonym">Nephila clavata</name>
    <dbReference type="NCBI Taxonomy" id="2740835"/>
    <lineage>
        <taxon>Eukaryota</taxon>
        <taxon>Metazoa</taxon>
        <taxon>Ecdysozoa</taxon>
        <taxon>Arthropoda</taxon>
        <taxon>Chelicerata</taxon>
        <taxon>Arachnida</taxon>
        <taxon>Araneae</taxon>
        <taxon>Araneomorphae</taxon>
        <taxon>Entelegynae</taxon>
        <taxon>Araneoidea</taxon>
        <taxon>Nephilidae</taxon>
        <taxon>Trichonephila</taxon>
    </lineage>
</organism>
<feature type="domain" description="CUB" evidence="5">
    <location>
        <begin position="474"/>
        <end position="601"/>
    </location>
</feature>
<dbReference type="SMART" id="SM00042">
    <property type="entry name" value="CUB"/>
    <property type="match status" value="3"/>
</dbReference>
<keyword evidence="3" id="KW-1133">Transmembrane helix</keyword>
<dbReference type="CDD" id="cd00041">
    <property type="entry name" value="CUB"/>
    <property type="match status" value="1"/>
</dbReference>
<dbReference type="PANTHER" id="PTHR47537:SF1">
    <property type="entry name" value="CUB DOMAIN-CONTAINING PROTEIN"/>
    <property type="match status" value="1"/>
</dbReference>
<dbReference type="SUPFAM" id="SSF49854">
    <property type="entry name" value="Spermadhesin, CUB domain"/>
    <property type="match status" value="3"/>
</dbReference>
<comment type="caution">
    <text evidence="6">The sequence shown here is derived from an EMBL/GenBank/DDBJ whole genome shotgun (WGS) entry which is preliminary data.</text>
</comment>
<dbReference type="AlphaFoldDB" id="A0A8X6LJ65"/>
<evidence type="ECO:0000259" key="5">
    <source>
        <dbReference type="PROSITE" id="PS01180"/>
    </source>
</evidence>
<feature type="domain" description="CUB" evidence="5">
    <location>
        <begin position="31"/>
        <end position="157"/>
    </location>
</feature>
<dbReference type="FunFam" id="2.60.120.290:FF:000055">
    <property type="entry name" value="Dorsal-ventral patterning protein tolloid"/>
    <property type="match status" value="1"/>
</dbReference>
<feature type="domain" description="CUB" evidence="5">
    <location>
        <begin position="337"/>
        <end position="462"/>
    </location>
</feature>
<keyword evidence="4" id="KW-0732">Signal</keyword>
<reference evidence="6" key="1">
    <citation type="submission" date="2020-07" db="EMBL/GenBank/DDBJ databases">
        <title>Multicomponent nature underlies the extraordinary mechanical properties of spider dragline silk.</title>
        <authorList>
            <person name="Kono N."/>
            <person name="Nakamura H."/>
            <person name="Mori M."/>
            <person name="Yoshida Y."/>
            <person name="Ohtoshi R."/>
            <person name="Malay A.D."/>
            <person name="Moran D.A.P."/>
            <person name="Tomita M."/>
            <person name="Numata K."/>
            <person name="Arakawa K."/>
        </authorList>
    </citation>
    <scope>NUCLEOTIDE SEQUENCE</scope>
</reference>
<evidence type="ECO:0000313" key="6">
    <source>
        <dbReference type="EMBL" id="GFR11770.1"/>
    </source>
</evidence>
<evidence type="ECO:0000313" key="7">
    <source>
        <dbReference type="Proteomes" id="UP000887116"/>
    </source>
</evidence>
<evidence type="ECO:0000256" key="3">
    <source>
        <dbReference type="SAM" id="Phobius"/>
    </source>
</evidence>
<comment type="caution">
    <text evidence="2">Lacks conserved residue(s) required for the propagation of feature annotation.</text>
</comment>
<keyword evidence="3" id="KW-0472">Membrane</keyword>
<dbReference type="InterPro" id="IPR000859">
    <property type="entry name" value="CUB_dom"/>
</dbReference>
<keyword evidence="1 2" id="KW-1015">Disulfide bond</keyword>